<keyword evidence="1" id="KW-0732">Signal</keyword>
<protein>
    <recommendedName>
        <fullName evidence="2">Copper amine oxidase-like N-terminal domain-containing protein</fullName>
    </recommendedName>
</protein>
<sequence>MRKIPSTTARVAAAALALTVAATAVPAMPGLSGLPGLSALTTQAAAAEKTIYTLNTKPFKQSGQLYLPLREVAPLLDLQLTYNSSAKTYQLTGITQTAQFKAGSAKATSKSGAVLSLGAPVLVKNGVTYVPASLFSKLFSIPITSSGGQDISYSFTSRYLLSSAGDMLFWLNRTQNALYGGRAGTLPSRMGSINLSSPDWLYMDAKSVDKDTYVLEINNAYGEPHIFNNRIRVLVHGGKQVYQSGYSYGGPSTVNLLPDALSHKGQIIMNYGHYADLVSPDGTAQETIRFENYGAADEVYSLEAIEDDFFLIREYTLGTLLLVDRSSGVSIPLYLSLHSEESIEMIEQSEWGIGDGLVYMGRTGNQLKFSVRTPYSSEDPTVKFYTLP</sequence>
<dbReference type="EMBL" id="BORR01000029">
    <property type="protein sequence ID" value="GIO39916.1"/>
    <property type="molecule type" value="Genomic_DNA"/>
</dbReference>
<dbReference type="SUPFAM" id="SSF55383">
    <property type="entry name" value="Copper amine oxidase, domain N"/>
    <property type="match status" value="1"/>
</dbReference>
<dbReference type="Pfam" id="PF07833">
    <property type="entry name" value="Cu_amine_oxidN1"/>
    <property type="match status" value="1"/>
</dbReference>
<dbReference type="InterPro" id="IPR036582">
    <property type="entry name" value="Mao_N_sf"/>
</dbReference>
<dbReference type="AlphaFoldDB" id="A0A919XWT9"/>
<evidence type="ECO:0000313" key="4">
    <source>
        <dbReference type="Proteomes" id="UP000681162"/>
    </source>
</evidence>
<evidence type="ECO:0000313" key="3">
    <source>
        <dbReference type="EMBL" id="GIO39916.1"/>
    </source>
</evidence>
<dbReference type="Gene3D" id="3.30.457.10">
    <property type="entry name" value="Copper amine oxidase-like, N-terminal domain"/>
    <property type="match status" value="1"/>
</dbReference>
<dbReference type="RefSeq" id="WP_212943716.1">
    <property type="nucleotide sequence ID" value="NZ_BORR01000029.1"/>
</dbReference>
<evidence type="ECO:0000259" key="2">
    <source>
        <dbReference type="Pfam" id="PF07833"/>
    </source>
</evidence>
<evidence type="ECO:0000256" key="1">
    <source>
        <dbReference type="SAM" id="SignalP"/>
    </source>
</evidence>
<organism evidence="3 4">
    <name type="scientific">Paenibacillus antibioticophila</name>
    <dbReference type="NCBI Taxonomy" id="1274374"/>
    <lineage>
        <taxon>Bacteria</taxon>
        <taxon>Bacillati</taxon>
        <taxon>Bacillota</taxon>
        <taxon>Bacilli</taxon>
        <taxon>Bacillales</taxon>
        <taxon>Paenibacillaceae</taxon>
        <taxon>Paenibacillus</taxon>
    </lineage>
</organism>
<reference evidence="3 4" key="1">
    <citation type="submission" date="2021-03" db="EMBL/GenBank/DDBJ databases">
        <title>Antimicrobial resistance genes in bacteria isolated from Japanese honey, and their potential for conferring macrolide and lincosamide resistance in the American foulbrood pathogen Paenibacillus larvae.</title>
        <authorList>
            <person name="Okamoto M."/>
            <person name="Kumagai M."/>
            <person name="Kanamori H."/>
            <person name="Takamatsu D."/>
        </authorList>
    </citation>
    <scope>NUCLEOTIDE SEQUENCE [LARGE SCALE GENOMIC DNA]</scope>
    <source>
        <strain evidence="3 4">J41TS12</strain>
    </source>
</reference>
<feature type="chain" id="PRO_5038929937" description="Copper amine oxidase-like N-terminal domain-containing protein" evidence="1">
    <location>
        <begin position="25"/>
        <end position="388"/>
    </location>
</feature>
<gene>
    <name evidence="3" type="ORF">J41TS12_47770</name>
</gene>
<accession>A0A919XWT9</accession>
<name>A0A919XWT9_9BACL</name>
<proteinExistence type="predicted"/>
<comment type="caution">
    <text evidence="3">The sequence shown here is derived from an EMBL/GenBank/DDBJ whole genome shotgun (WGS) entry which is preliminary data.</text>
</comment>
<keyword evidence="4" id="KW-1185">Reference proteome</keyword>
<feature type="signal peptide" evidence="1">
    <location>
        <begin position="1"/>
        <end position="24"/>
    </location>
</feature>
<dbReference type="InterPro" id="IPR012854">
    <property type="entry name" value="Cu_amine_oxidase-like_N"/>
</dbReference>
<dbReference type="Proteomes" id="UP000681162">
    <property type="component" value="Unassembled WGS sequence"/>
</dbReference>
<feature type="domain" description="Copper amine oxidase-like N-terminal" evidence="2">
    <location>
        <begin position="52"/>
        <end position="145"/>
    </location>
</feature>